<protein>
    <recommendedName>
        <fullName evidence="3">Protein kinase domain-containing protein</fullName>
    </recommendedName>
</protein>
<organism evidence="4 5">
    <name type="scientific">Meripilus lineatus</name>
    <dbReference type="NCBI Taxonomy" id="2056292"/>
    <lineage>
        <taxon>Eukaryota</taxon>
        <taxon>Fungi</taxon>
        <taxon>Dikarya</taxon>
        <taxon>Basidiomycota</taxon>
        <taxon>Agaricomycotina</taxon>
        <taxon>Agaricomycetes</taxon>
        <taxon>Polyporales</taxon>
        <taxon>Meripilaceae</taxon>
        <taxon>Meripilus</taxon>
    </lineage>
</organism>
<dbReference type="Pfam" id="PF00069">
    <property type="entry name" value="Pkinase"/>
    <property type="match status" value="1"/>
</dbReference>
<dbReference type="PROSITE" id="PS00108">
    <property type="entry name" value="PROTEIN_KINASE_ST"/>
    <property type="match status" value="1"/>
</dbReference>
<keyword evidence="2" id="KW-0067">ATP-binding</keyword>
<reference evidence="4" key="1">
    <citation type="submission" date="2022-07" db="EMBL/GenBank/DDBJ databases">
        <title>Genome Sequence of Physisporinus lineatus.</title>
        <authorList>
            <person name="Buettner E."/>
        </authorList>
    </citation>
    <scope>NUCLEOTIDE SEQUENCE</scope>
    <source>
        <strain evidence="4">VT162</strain>
    </source>
</reference>
<dbReference type="PROSITE" id="PS50011">
    <property type="entry name" value="PROTEIN_KINASE_DOM"/>
    <property type="match status" value="1"/>
</dbReference>
<dbReference type="InterPro" id="IPR000719">
    <property type="entry name" value="Prot_kinase_dom"/>
</dbReference>
<dbReference type="Gene3D" id="1.10.510.10">
    <property type="entry name" value="Transferase(Phosphotransferase) domain 1"/>
    <property type="match status" value="1"/>
</dbReference>
<dbReference type="AlphaFoldDB" id="A0AAD5UZC6"/>
<dbReference type="PANTHER" id="PTHR24346">
    <property type="entry name" value="MAP/MICROTUBULE AFFINITY-REGULATING KINASE"/>
    <property type="match status" value="1"/>
</dbReference>
<keyword evidence="5" id="KW-1185">Reference proteome</keyword>
<dbReference type="GO" id="GO:0035556">
    <property type="term" value="P:intracellular signal transduction"/>
    <property type="evidence" value="ECO:0007669"/>
    <property type="project" value="TreeGrafter"/>
</dbReference>
<dbReference type="GO" id="GO:0004674">
    <property type="term" value="F:protein serine/threonine kinase activity"/>
    <property type="evidence" value="ECO:0007669"/>
    <property type="project" value="TreeGrafter"/>
</dbReference>
<evidence type="ECO:0000259" key="3">
    <source>
        <dbReference type="PROSITE" id="PS50011"/>
    </source>
</evidence>
<dbReference type="EMBL" id="JANAWD010000297">
    <property type="protein sequence ID" value="KAJ3481920.1"/>
    <property type="molecule type" value="Genomic_DNA"/>
</dbReference>
<dbReference type="InterPro" id="IPR011009">
    <property type="entry name" value="Kinase-like_dom_sf"/>
</dbReference>
<dbReference type="SMART" id="SM00220">
    <property type="entry name" value="S_TKc"/>
    <property type="match status" value="1"/>
</dbReference>
<keyword evidence="1" id="KW-0547">Nucleotide-binding</keyword>
<feature type="domain" description="Protein kinase" evidence="3">
    <location>
        <begin position="1"/>
        <end position="226"/>
    </location>
</feature>
<evidence type="ECO:0000256" key="1">
    <source>
        <dbReference type="ARBA" id="ARBA00022741"/>
    </source>
</evidence>
<dbReference type="GO" id="GO:0005737">
    <property type="term" value="C:cytoplasm"/>
    <property type="evidence" value="ECO:0007669"/>
    <property type="project" value="TreeGrafter"/>
</dbReference>
<evidence type="ECO:0000313" key="5">
    <source>
        <dbReference type="Proteomes" id="UP001212997"/>
    </source>
</evidence>
<proteinExistence type="predicted"/>
<comment type="caution">
    <text evidence="4">The sequence shown here is derived from an EMBL/GenBank/DDBJ whole genome shotgun (WGS) entry which is preliminary data.</text>
</comment>
<dbReference type="InterPro" id="IPR008271">
    <property type="entry name" value="Ser/Thr_kinase_AS"/>
</dbReference>
<name>A0AAD5UZC6_9APHY</name>
<dbReference type="Proteomes" id="UP001212997">
    <property type="component" value="Unassembled WGS sequence"/>
</dbReference>
<evidence type="ECO:0000256" key="2">
    <source>
        <dbReference type="ARBA" id="ARBA00022840"/>
    </source>
</evidence>
<accession>A0AAD5UZC6</accession>
<dbReference type="SUPFAM" id="SSF56112">
    <property type="entry name" value="Protein kinase-like (PK-like)"/>
    <property type="match status" value="1"/>
</dbReference>
<dbReference type="GO" id="GO:0005524">
    <property type="term" value="F:ATP binding"/>
    <property type="evidence" value="ECO:0007669"/>
    <property type="project" value="UniProtKB-KW"/>
</dbReference>
<sequence>MLDKEMRVHWTLKHVNVLEFINAFVVEPDSSTAYHPGLYMLLEIAAGGDLFDKIAPDVGVGEDVSHYYFSQLIAGLNYIHGEGVCHRDLKPENLLLDAAGTLKISDFGLCAVFKLKESGRTRKLSERCGSLPYVAPELNSDTPYDAEPVDVWGSGVILFTMLSGNTPWDEPTRKSFEYARYMTGQCFNEDPWDRWGEDVLSLITGMLAIDPSQRLTLSDVFSHPWVKRRSQIANQGPVVLAERLTESLRRSGDLAIVNPEGMPDKDGNLNVDQEGDTVMLSAQYQSQFTQSLLLFSQTQSGRRYTPHLTRFYTSIGPNLLAPLIQEALTELEVKFKPAVKVQDNNGHDSAVLKIRIGGYDRRKLMFKGVIELEDFEHGGQPGAFCFMHRDQGNPISWRQLWKSIIMSPSVEPHVLRKR</sequence>
<dbReference type="PANTHER" id="PTHR24346:SF110">
    <property type="entry name" value="NON-SPECIFIC SERINE_THREONINE PROTEIN KINASE"/>
    <property type="match status" value="1"/>
</dbReference>
<gene>
    <name evidence="4" type="ORF">NLI96_g7334</name>
</gene>
<evidence type="ECO:0000313" key="4">
    <source>
        <dbReference type="EMBL" id="KAJ3481920.1"/>
    </source>
</evidence>
<dbReference type="FunFam" id="1.10.510.10:FF:000571">
    <property type="entry name" value="Maternal embryonic leucine zipper kinase"/>
    <property type="match status" value="1"/>
</dbReference>